<protein>
    <submittedName>
        <fullName evidence="1">Uncharacterized protein</fullName>
    </submittedName>
</protein>
<evidence type="ECO:0000313" key="2">
    <source>
        <dbReference type="Proteomes" id="UP001145114"/>
    </source>
</evidence>
<comment type="caution">
    <text evidence="1">The sequence shown here is derived from an EMBL/GenBank/DDBJ whole genome shotgun (WGS) entry which is preliminary data.</text>
</comment>
<accession>A0ACC1HBX7</accession>
<gene>
    <name evidence="1" type="ORF">EV182_005108</name>
</gene>
<keyword evidence="2" id="KW-1185">Reference proteome</keyword>
<dbReference type="EMBL" id="JAMZIH010006868">
    <property type="protein sequence ID" value="KAJ1673500.1"/>
    <property type="molecule type" value="Genomic_DNA"/>
</dbReference>
<evidence type="ECO:0000313" key="1">
    <source>
        <dbReference type="EMBL" id="KAJ1673500.1"/>
    </source>
</evidence>
<name>A0ACC1HBX7_9FUNG</name>
<proteinExistence type="predicted"/>
<reference evidence="1" key="1">
    <citation type="submission" date="2022-06" db="EMBL/GenBank/DDBJ databases">
        <title>Phylogenomic reconstructions and comparative analyses of Kickxellomycotina fungi.</title>
        <authorList>
            <person name="Reynolds N.K."/>
            <person name="Stajich J.E."/>
            <person name="Barry K."/>
            <person name="Grigoriev I.V."/>
            <person name="Crous P."/>
            <person name="Smith M.E."/>
        </authorList>
    </citation>
    <scope>NUCLEOTIDE SEQUENCE</scope>
    <source>
        <strain evidence="1">RSA 2271</strain>
    </source>
</reference>
<dbReference type="Proteomes" id="UP001145114">
    <property type="component" value="Unassembled WGS sequence"/>
</dbReference>
<organism evidence="1 2">
    <name type="scientific">Spiromyces aspiralis</name>
    <dbReference type="NCBI Taxonomy" id="68401"/>
    <lineage>
        <taxon>Eukaryota</taxon>
        <taxon>Fungi</taxon>
        <taxon>Fungi incertae sedis</taxon>
        <taxon>Zoopagomycota</taxon>
        <taxon>Kickxellomycotina</taxon>
        <taxon>Kickxellomycetes</taxon>
        <taxon>Kickxellales</taxon>
        <taxon>Kickxellaceae</taxon>
        <taxon>Spiromyces</taxon>
    </lineage>
</organism>
<feature type="non-terminal residue" evidence="1">
    <location>
        <position position="1"/>
    </location>
</feature>
<sequence>VAAELASLMAMGHTLYPHTKTFTHTTFRSNINSPRESSAPLHAAFEGPNNDFSFSDGNDSVGSLSERNSAEYHDVDLQHGRQARTAPVSGATTPHKPEAIGRRRPLKRKIIRLNGSFIKK</sequence>